<evidence type="ECO:0000313" key="8">
    <source>
        <dbReference type="EMBL" id="KAJ5215798.1"/>
    </source>
</evidence>
<reference evidence="8" key="2">
    <citation type="journal article" date="2023" name="IMA Fungus">
        <title>Comparative genomic study of the Penicillium genus elucidates a diverse pangenome and 15 lateral gene transfer events.</title>
        <authorList>
            <person name="Petersen C."/>
            <person name="Sorensen T."/>
            <person name="Nielsen M.R."/>
            <person name="Sondergaard T.E."/>
            <person name="Sorensen J.L."/>
            <person name="Fitzpatrick D.A."/>
            <person name="Frisvad J.C."/>
            <person name="Nielsen K.L."/>
        </authorList>
    </citation>
    <scope>NUCLEOTIDE SEQUENCE</scope>
    <source>
        <strain evidence="8">IBT 15544</strain>
    </source>
</reference>
<dbReference type="PROSITE" id="PS51787">
    <property type="entry name" value="LON_N"/>
    <property type="match status" value="1"/>
</dbReference>
<dbReference type="InterPro" id="IPR015947">
    <property type="entry name" value="PUA-like_sf"/>
</dbReference>
<dbReference type="Proteomes" id="UP001150904">
    <property type="component" value="Unassembled WGS sequence"/>
</dbReference>
<dbReference type="GO" id="GO:0008270">
    <property type="term" value="F:zinc ion binding"/>
    <property type="evidence" value="ECO:0007669"/>
    <property type="project" value="UniProtKB-KW"/>
</dbReference>
<dbReference type="InterPro" id="IPR003111">
    <property type="entry name" value="Lon_prtase_N"/>
</dbReference>
<dbReference type="PANTHER" id="PTHR23327:SF42">
    <property type="entry name" value="LON PEPTIDASE N-TERMINAL DOMAIN AND RING FINGER PROTEIN C14F5.10C"/>
    <property type="match status" value="1"/>
</dbReference>
<dbReference type="SUPFAM" id="SSF88697">
    <property type="entry name" value="PUA domain-like"/>
    <property type="match status" value="1"/>
</dbReference>
<dbReference type="SMART" id="SM00464">
    <property type="entry name" value="LON"/>
    <property type="match status" value="1"/>
</dbReference>
<dbReference type="AlphaFoldDB" id="A0A9W9NB61"/>
<dbReference type="SMART" id="SM00184">
    <property type="entry name" value="RING"/>
    <property type="match status" value="2"/>
</dbReference>
<keyword evidence="2 4" id="KW-0863">Zinc-finger</keyword>
<evidence type="ECO:0000256" key="1">
    <source>
        <dbReference type="ARBA" id="ARBA00022723"/>
    </source>
</evidence>
<feature type="region of interest" description="Disordered" evidence="5">
    <location>
        <begin position="1"/>
        <end position="28"/>
    </location>
</feature>
<feature type="domain" description="Lon N-terminal" evidence="7">
    <location>
        <begin position="310"/>
        <end position="539"/>
    </location>
</feature>
<dbReference type="SUPFAM" id="SSF57850">
    <property type="entry name" value="RING/U-box"/>
    <property type="match status" value="2"/>
</dbReference>
<dbReference type="Gene3D" id="3.30.40.10">
    <property type="entry name" value="Zinc/RING finger domain, C3HC4 (zinc finger)"/>
    <property type="match status" value="1"/>
</dbReference>
<dbReference type="PROSITE" id="PS00518">
    <property type="entry name" value="ZF_RING_1"/>
    <property type="match status" value="1"/>
</dbReference>
<evidence type="ECO:0000256" key="4">
    <source>
        <dbReference type="PROSITE-ProRule" id="PRU00175"/>
    </source>
</evidence>
<dbReference type="EMBL" id="JAPQKR010000005">
    <property type="protein sequence ID" value="KAJ5215798.1"/>
    <property type="molecule type" value="Genomic_DNA"/>
</dbReference>
<dbReference type="PANTHER" id="PTHR23327">
    <property type="entry name" value="RING FINGER PROTEIN 127"/>
    <property type="match status" value="1"/>
</dbReference>
<dbReference type="GO" id="GO:0061630">
    <property type="term" value="F:ubiquitin protein ligase activity"/>
    <property type="evidence" value="ECO:0007669"/>
    <property type="project" value="TreeGrafter"/>
</dbReference>
<keyword evidence="3" id="KW-0862">Zinc</keyword>
<comment type="caution">
    <text evidence="8">The sequence shown here is derived from an EMBL/GenBank/DDBJ whole genome shotgun (WGS) entry which is preliminary data.</text>
</comment>
<dbReference type="InterPro" id="IPR013083">
    <property type="entry name" value="Znf_RING/FYVE/PHD"/>
</dbReference>
<dbReference type="GeneID" id="83176568"/>
<dbReference type="InterPro" id="IPR001841">
    <property type="entry name" value="Znf_RING"/>
</dbReference>
<reference evidence="8" key="1">
    <citation type="submission" date="2022-12" db="EMBL/GenBank/DDBJ databases">
        <authorList>
            <person name="Petersen C."/>
        </authorList>
    </citation>
    <scope>NUCLEOTIDE SEQUENCE</scope>
    <source>
        <strain evidence="8">IBT 15544</strain>
    </source>
</reference>
<name>A0A9W9NB61_9EURO</name>
<evidence type="ECO:0000256" key="2">
    <source>
        <dbReference type="ARBA" id="ARBA00022771"/>
    </source>
</evidence>
<evidence type="ECO:0000256" key="3">
    <source>
        <dbReference type="ARBA" id="ARBA00022833"/>
    </source>
</evidence>
<dbReference type="Pfam" id="PF13923">
    <property type="entry name" value="zf-C3HC4_2"/>
    <property type="match status" value="1"/>
</dbReference>
<evidence type="ECO:0000259" key="6">
    <source>
        <dbReference type="PROSITE" id="PS50089"/>
    </source>
</evidence>
<sequence>MESDAAQMTDQVSHVESSEMPSPEEHGARDLNVPHLVIRLIQCQHCSHPLHAPLRLPCGNSVCRACLPPVRPRMGITYPVAEGREEGFTCYWEGTNNCVGEHCVGDCGVDVVLCNIVGIFQEELAWDMTATESRDQQDDARVVRWKVKQPDTKSPELHNAHITQRGWLQGLYLLAWEGRLPYNAYDIVYENPSASHEVAEQDGSMTQDCIRFQKLSDRLRAELDCQVCYSLILDPLTTPCGHTFCRKCVARVLDHTDLCPICRRKVGMPAAIHSEPLNNTLACLIDHFFADQVTARRATLAEEELGGDQEKNLPLFVCTLSFPTMPTFLHIFEPRYRLMIRRVVDSGDGKFGMVMYNRRGRAQSDDLGSVPFMEYGTLLMVERYELLPDGRSLVIATGVSRFKVLEAGELDGYHVARTERVDDLSLAEEERLEATETAASAIPDPTQAADVEPPLESMSTQELLNLTREFIRKQRQAGAPWLHPRVMLAYGPVPTDAARFPWWFASILPIAEEEKYPILSAISVRERLKISARWARELEARDWYAFPFQVWRNQTSNAVRQVRPLVTQFCLMTSRTSPRPLHHSVGIQSAVVAFVINDTQCTHVTYAIFLFDIRVLRKLAYVPGKQPAAT</sequence>
<feature type="compositionally biased region" description="Polar residues" evidence="5">
    <location>
        <begin position="1"/>
        <end position="15"/>
    </location>
</feature>
<accession>A0A9W9NB61</accession>
<dbReference type="InterPro" id="IPR017907">
    <property type="entry name" value="Znf_RING_CS"/>
</dbReference>
<keyword evidence="9" id="KW-1185">Reference proteome</keyword>
<dbReference type="Gene3D" id="1.20.58.1480">
    <property type="match status" value="1"/>
</dbReference>
<proteinExistence type="predicted"/>
<dbReference type="OrthoDB" id="264917at2759"/>
<dbReference type="PROSITE" id="PS50089">
    <property type="entry name" value="ZF_RING_2"/>
    <property type="match status" value="1"/>
</dbReference>
<gene>
    <name evidence="8" type="ORF">N7498_002205</name>
</gene>
<dbReference type="CDD" id="cd16514">
    <property type="entry name" value="RING-HC_LONFs_rpt2"/>
    <property type="match status" value="1"/>
</dbReference>
<evidence type="ECO:0000256" key="5">
    <source>
        <dbReference type="SAM" id="MobiDB-lite"/>
    </source>
</evidence>
<feature type="domain" description="RING-type" evidence="6">
    <location>
        <begin position="225"/>
        <end position="263"/>
    </location>
</feature>
<dbReference type="Pfam" id="PF02190">
    <property type="entry name" value="LON_substr_bdg"/>
    <property type="match status" value="1"/>
</dbReference>
<keyword evidence="1" id="KW-0479">Metal-binding</keyword>
<evidence type="ECO:0000313" key="9">
    <source>
        <dbReference type="Proteomes" id="UP001150904"/>
    </source>
</evidence>
<evidence type="ECO:0008006" key="10">
    <source>
        <dbReference type="Google" id="ProtNLM"/>
    </source>
</evidence>
<dbReference type="RefSeq" id="XP_058311611.1">
    <property type="nucleotide sequence ID" value="XM_058449267.1"/>
</dbReference>
<evidence type="ECO:0000259" key="7">
    <source>
        <dbReference type="PROSITE" id="PS51787"/>
    </source>
</evidence>
<dbReference type="InterPro" id="IPR046336">
    <property type="entry name" value="Lon_prtase_N_sf"/>
</dbReference>
<protein>
    <recommendedName>
        <fullName evidence="10">RING-type domain-containing protein</fullName>
    </recommendedName>
</protein>
<organism evidence="8 9">
    <name type="scientific">Penicillium cinerascens</name>
    <dbReference type="NCBI Taxonomy" id="70096"/>
    <lineage>
        <taxon>Eukaryota</taxon>
        <taxon>Fungi</taxon>
        <taxon>Dikarya</taxon>
        <taxon>Ascomycota</taxon>
        <taxon>Pezizomycotina</taxon>
        <taxon>Eurotiomycetes</taxon>
        <taxon>Eurotiomycetidae</taxon>
        <taxon>Eurotiales</taxon>
        <taxon>Aspergillaceae</taxon>
        <taxon>Penicillium</taxon>
    </lineage>
</organism>
<dbReference type="Gene3D" id="2.30.130.40">
    <property type="entry name" value="LON domain-like"/>
    <property type="match status" value="1"/>
</dbReference>